<accession>A0A4R6J293</accession>
<organism evidence="5 6">
    <name type="scientific">Sediminibacterium goheungense</name>
    <dbReference type="NCBI Taxonomy" id="1086393"/>
    <lineage>
        <taxon>Bacteria</taxon>
        <taxon>Pseudomonadati</taxon>
        <taxon>Bacteroidota</taxon>
        <taxon>Chitinophagia</taxon>
        <taxon>Chitinophagales</taxon>
        <taxon>Chitinophagaceae</taxon>
        <taxon>Sediminibacterium</taxon>
    </lineage>
</organism>
<dbReference type="InterPro" id="IPR029000">
    <property type="entry name" value="Cyclophilin-like_dom_sf"/>
</dbReference>
<dbReference type="CDD" id="cd00317">
    <property type="entry name" value="cyclophilin"/>
    <property type="match status" value="1"/>
</dbReference>
<reference evidence="5 6" key="1">
    <citation type="submission" date="2019-03" db="EMBL/GenBank/DDBJ databases">
        <title>Genomic Encyclopedia of Archaeal and Bacterial Type Strains, Phase II (KMG-II): from individual species to whole genera.</title>
        <authorList>
            <person name="Goeker M."/>
        </authorList>
    </citation>
    <scope>NUCLEOTIDE SEQUENCE [LARGE SCALE GENOMIC DNA]</scope>
    <source>
        <strain evidence="5 6">DSM 28323</strain>
    </source>
</reference>
<evidence type="ECO:0000256" key="1">
    <source>
        <dbReference type="ARBA" id="ARBA00023110"/>
    </source>
</evidence>
<dbReference type="EMBL" id="SNWP01000010">
    <property type="protein sequence ID" value="TDO29392.1"/>
    <property type="molecule type" value="Genomic_DNA"/>
</dbReference>
<dbReference type="Pfam" id="PF00160">
    <property type="entry name" value="Pro_isomerase"/>
    <property type="match status" value="1"/>
</dbReference>
<dbReference type="SUPFAM" id="SSF50891">
    <property type="entry name" value="Cyclophilin-like"/>
    <property type="match status" value="1"/>
</dbReference>
<dbReference type="PROSITE" id="PS50072">
    <property type="entry name" value="CSA_PPIASE_2"/>
    <property type="match status" value="1"/>
</dbReference>
<dbReference type="Gene3D" id="2.40.100.10">
    <property type="entry name" value="Cyclophilin-like"/>
    <property type="match status" value="1"/>
</dbReference>
<comment type="caution">
    <text evidence="5">The sequence shown here is derived from an EMBL/GenBank/DDBJ whole genome shotgun (WGS) entry which is preliminary data.</text>
</comment>
<evidence type="ECO:0000256" key="2">
    <source>
        <dbReference type="ARBA" id="ARBA00023235"/>
    </source>
</evidence>
<feature type="domain" description="PPIase cyclophilin-type" evidence="4">
    <location>
        <begin position="27"/>
        <end position="196"/>
    </location>
</feature>
<protein>
    <recommendedName>
        <fullName evidence="3">Peptidyl-prolyl cis-trans isomerase</fullName>
        <shortName evidence="3">PPIase</shortName>
        <ecNumber evidence="3">5.2.1.8</ecNumber>
    </recommendedName>
</protein>
<evidence type="ECO:0000313" key="6">
    <source>
        <dbReference type="Proteomes" id="UP000295741"/>
    </source>
</evidence>
<dbReference type="PANTHER" id="PTHR45625">
    <property type="entry name" value="PEPTIDYL-PROLYL CIS-TRANS ISOMERASE-RELATED"/>
    <property type="match status" value="1"/>
</dbReference>
<dbReference type="InterPro" id="IPR044666">
    <property type="entry name" value="Cyclophilin_A-like"/>
</dbReference>
<comment type="function">
    <text evidence="3">PPIases accelerate the folding of proteins. It catalyzes the cis-trans isomerization of proline imidic peptide bonds in oligopeptides.</text>
</comment>
<dbReference type="EC" id="5.2.1.8" evidence="3"/>
<dbReference type="PANTHER" id="PTHR45625:SF4">
    <property type="entry name" value="PEPTIDYLPROLYL ISOMERASE DOMAIN AND WD REPEAT-CONTAINING PROTEIN 1"/>
    <property type="match status" value="1"/>
</dbReference>
<keyword evidence="2 3" id="KW-0413">Isomerase</keyword>
<dbReference type="Proteomes" id="UP000295741">
    <property type="component" value="Unassembled WGS sequence"/>
</dbReference>
<dbReference type="GO" id="GO:0003755">
    <property type="term" value="F:peptidyl-prolyl cis-trans isomerase activity"/>
    <property type="evidence" value="ECO:0007669"/>
    <property type="project" value="UniProtKB-UniRule"/>
</dbReference>
<comment type="catalytic activity">
    <reaction evidence="3">
        <text>[protein]-peptidylproline (omega=180) = [protein]-peptidylproline (omega=0)</text>
        <dbReference type="Rhea" id="RHEA:16237"/>
        <dbReference type="Rhea" id="RHEA-COMP:10747"/>
        <dbReference type="Rhea" id="RHEA-COMP:10748"/>
        <dbReference type="ChEBI" id="CHEBI:83833"/>
        <dbReference type="ChEBI" id="CHEBI:83834"/>
        <dbReference type="EC" id="5.2.1.8"/>
    </reaction>
</comment>
<keyword evidence="6" id="KW-1185">Reference proteome</keyword>
<comment type="similarity">
    <text evidence="3">Belongs to the cyclophilin-type PPIase family.</text>
</comment>
<dbReference type="PRINTS" id="PR00153">
    <property type="entry name" value="CSAPPISMRASE"/>
</dbReference>
<sequence length="196" mass="21688">MYRILSIILAVILWMGCTEKTGKGNPVVVIETKYGQIEIELYIDRAPKTAGAFLSYVDSGFYENTSFYRVLNVNNQPSNAPKTEILQGGLWRTKNDKARSIPGIPHESTATTGIKHKDGIISVARLAPGTANAEFFICIDDQPGLDEGGENVEDKLGYAAFGKVIKGMSVVRKIYLQNDRNQYLDPPVAIYNISRK</sequence>
<proteinExistence type="inferred from homology"/>
<keyword evidence="1 3" id="KW-0697">Rotamase</keyword>
<evidence type="ECO:0000259" key="4">
    <source>
        <dbReference type="PROSITE" id="PS50072"/>
    </source>
</evidence>
<dbReference type="RefSeq" id="WP_133473994.1">
    <property type="nucleotide sequence ID" value="NZ_SNWP01000010.1"/>
</dbReference>
<evidence type="ECO:0000256" key="3">
    <source>
        <dbReference type="RuleBase" id="RU363019"/>
    </source>
</evidence>
<dbReference type="AlphaFoldDB" id="A0A4R6J293"/>
<evidence type="ECO:0000313" key="5">
    <source>
        <dbReference type="EMBL" id="TDO29392.1"/>
    </source>
</evidence>
<name>A0A4R6J293_9BACT</name>
<dbReference type="PROSITE" id="PS51257">
    <property type="entry name" value="PROKAR_LIPOPROTEIN"/>
    <property type="match status" value="1"/>
</dbReference>
<gene>
    <name evidence="5" type="ORF">BC659_1481</name>
</gene>
<dbReference type="OrthoDB" id="9807797at2"/>
<dbReference type="InterPro" id="IPR002130">
    <property type="entry name" value="Cyclophilin-type_PPIase_dom"/>
</dbReference>